<organism evidence="2 3">
    <name type="scientific">Blastococcus jejuensis</name>
    <dbReference type="NCBI Taxonomy" id="351224"/>
    <lineage>
        <taxon>Bacteria</taxon>
        <taxon>Bacillati</taxon>
        <taxon>Actinomycetota</taxon>
        <taxon>Actinomycetes</taxon>
        <taxon>Geodermatophilales</taxon>
        <taxon>Geodermatophilaceae</taxon>
        <taxon>Blastococcus</taxon>
    </lineage>
</organism>
<comment type="caution">
    <text evidence="2">The sequence shown here is derived from an EMBL/GenBank/DDBJ whole genome shotgun (WGS) entry which is preliminary data.</text>
</comment>
<name>A0ABP6P296_9ACTN</name>
<dbReference type="SUPFAM" id="SSF54975">
    <property type="entry name" value="Acylphosphatase/BLUF domain-like"/>
    <property type="match status" value="1"/>
</dbReference>
<evidence type="ECO:0000313" key="2">
    <source>
        <dbReference type="EMBL" id="GAA3163474.1"/>
    </source>
</evidence>
<accession>A0ABP6P296</accession>
<protein>
    <recommendedName>
        <fullName evidence="1">BLUF domain-containing protein</fullName>
    </recommendedName>
</protein>
<keyword evidence="3" id="KW-1185">Reference proteome</keyword>
<dbReference type="Pfam" id="PF04940">
    <property type="entry name" value="BLUF"/>
    <property type="match status" value="1"/>
</dbReference>
<dbReference type="RefSeq" id="WP_344688045.1">
    <property type="nucleotide sequence ID" value="NZ_BAAAVV010000003.1"/>
</dbReference>
<gene>
    <name evidence="2" type="ORF">GCM10010531_14300</name>
</gene>
<dbReference type="EMBL" id="BAAAVV010000003">
    <property type="protein sequence ID" value="GAA3163474.1"/>
    <property type="molecule type" value="Genomic_DNA"/>
</dbReference>
<proteinExistence type="predicted"/>
<reference evidence="3" key="1">
    <citation type="journal article" date="2019" name="Int. J. Syst. Evol. Microbiol.">
        <title>The Global Catalogue of Microorganisms (GCM) 10K type strain sequencing project: providing services to taxonomists for standard genome sequencing and annotation.</title>
        <authorList>
            <consortium name="The Broad Institute Genomics Platform"/>
            <consortium name="The Broad Institute Genome Sequencing Center for Infectious Disease"/>
            <person name="Wu L."/>
            <person name="Ma J."/>
        </authorList>
    </citation>
    <scope>NUCLEOTIDE SEQUENCE [LARGE SCALE GENOMIC DNA]</scope>
    <source>
        <strain evidence="3">JCM 15614</strain>
    </source>
</reference>
<dbReference type="InterPro" id="IPR007024">
    <property type="entry name" value="BLUF_domain"/>
</dbReference>
<dbReference type="SMART" id="SM01034">
    <property type="entry name" value="BLUF"/>
    <property type="match status" value="1"/>
</dbReference>
<dbReference type="InterPro" id="IPR036046">
    <property type="entry name" value="Acylphosphatase-like_dom_sf"/>
</dbReference>
<sequence>MTDTTGTSVPESPFRLIYRSHSRVGPADREAALADIFREARSNNEVLGVTGALLITDHWFVQALEGEAAEVQGLYERISRDARHEHVTVIEADHVPARVFSRWAMAQVSASGQADIPLEASEGRLHTVAGEPLTREQTAVLKVMRDTIGADVV</sequence>
<evidence type="ECO:0000259" key="1">
    <source>
        <dbReference type="PROSITE" id="PS50925"/>
    </source>
</evidence>
<dbReference type="Gene3D" id="3.30.70.100">
    <property type="match status" value="1"/>
</dbReference>
<feature type="domain" description="BLUF" evidence="1">
    <location>
        <begin position="13"/>
        <end position="106"/>
    </location>
</feature>
<evidence type="ECO:0000313" key="3">
    <source>
        <dbReference type="Proteomes" id="UP001499924"/>
    </source>
</evidence>
<dbReference type="PROSITE" id="PS50925">
    <property type="entry name" value="BLUF"/>
    <property type="match status" value="1"/>
</dbReference>
<dbReference type="Proteomes" id="UP001499924">
    <property type="component" value="Unassembled WGS sequence"/>
</dbReference>